<dbReference type="InterPro" id="IPR036343">
    <property type="entry name" value="GluRdtase_N_sf"/>
</dbReference>
<accession>A0A4R5MJP8</accession>
<dbReference type="PIRSF" id="PIRSF000445">
    <property type="entry name" value="4pyrrol_synth_GluRdtase"/>
    <property type="match status" value="1"/>
</dbReference>
<proteinExistence type="inferred from homology"/>
<dbReference type="HAMAP" id="MF_00087">
    <property type="entry name" value="Glu_tRNA_reductase"/>
    <property type="match status" value="1"/>
</dbReference>
<dbReference type="RefSeq" id="WP_133263039.1">
    <property type="nucleotide sequence ID" value="NZ_SJCY01000009.1"/>
</dbReference>
<dbReference type="Pfam" id="PF00745">
    <property type="entry name" value="GlutR_dimer"/>
    <property type="match status" value="1"/>
</dbReference>
<dbReference type="InterPro" id="IPR036453">
    <property type="entry name" value="GluRdtase_dimer_dom_sf"/>
</dbReference>
<dbReference type="InterPro" id="IPR000343">
    <property type="entry name" value="4pyrrol_synth_GluRdtase"/>
</dbReference>
<feature type="binding site" evidence="8 10">
    <location>
        <position position="113"/>
    </location>
    <ligand>
        <name>substrate</name>
    </ligand>
</feature>
<gene>
    <name evidence="8 17" type="primary">hemA</name>
    <name evidence="17" type="ORF">EZJ43_12405</name>
</gene>
<dbReference type="NCBIfam" id="TIGR01035">
    <property type="entry name" value="hemA"/>
    <property type="match status" value="1"/>
</dbReference>
<evidence type="ECO:0000256" key="4">
    <source>
        <dbReference type="ARBA" id="ARBA00022857"/>
    </source>
</evidence>
<dbReference type="EC" id="1.2.1.70" evidence="3 8"/>
<dbReference type="Gene3D" id="3.40.50.720">
    <property type="entry name" value="NAD(P)-binding Rossmann-like Domain"/>
    <property type="match status" value="1"/>
</dbReference>
<evidence type="ECO:0000256" key="7">
    <source>
        <dbReference type="ARBA" id="ARBA00047464"/>
    </source>
</evidence>
<keyword evidence="4 8" id="KW-0521">NADP</keyword>
<dbReference type="AlphaFoldDB" id="A0A4R5MJP8"/>
<feature type="binding site" evidence="8 10">
    <location>
        <position position="124"/>
    </location>
    <ligand>
        <name>substrate</name>
    </ligand>
</feature>
<name>A0A4R5MJP8_9SPHI</name>
<dbReference type="InterPro" id="IPR015895">
    <property type="entry name" value="4pyrrol_synth_GluRdtase_N"/>
</dbReference>
<reference evidence="17 18" key="1">
    <citation type="submission" date="2019-02" db="EMBL/GenBank/DDBJ databases">
        <title>Pedobacter sp. nov., a novel speices isolated from soil of pinguins habitat in Antarcitica.</title>
        <authorList>
            <person name="He R.-H."/>
        </authorList>
    </citation>
    <scope>NUCLEOTIDE SEQUENCE [LARGE SCALE GENOMIC DNA]</scope>
    <source>
        <strain evidence="17 18">E01020</strain>
    </source>
</reference>
<evidence type="ECO:0000256" key="3">
    <source>
        <dbReference type="ARBA" id="ARBA00012970"/>
    </source>
</evidence>
<feature type="site" description="Important for activity" evidence="8 12">
    <location>
        <position position="103"/>
    </location>
</feature>
<comment type="subunit">
    <text evidence="8">Homodimer.</text>
</comment>
<dbReference type="EMBL" id="SJCY01000009">
    <property type="protein sequence ID" value="TDG35425.1"/>
    <property type="molecule type" value="Genomic_DNA"/>
</dbReference>
<dbReference type="GO" id="GO:0019353">
    <property type="term" value="P:protoporphyrinogen IX biosynthetic process from glutamate"/>
    <property type="evidence" value="ECO:0007669"/>
    <property type="project" value="TreeGrafter"/>
</dbReference>
<feature type="domain" description="Tetrapyrrole biosynthesis glutamyl-tRNA reductase dimerisation" evidence="14">
    <location>
        <begin position="323"/>
        <end position="402"/>
    </location>
</feature>
<dbReference type="SUPFAM" id="SSF69742">
    <property type="entry name" value="Glutamyl tRNA-reductase catalytic, N-terminal domain"/>
    <property type="match status" value="1"/>
</dbReference>
<dbReference type="UniPathway" id="UPA00251">
    <property type="reaction ID" value="UER00316"/>
</dbReference>
<dbReference type="Proteomes" id="UP000295668">
    <property type="component" value="Unassembled WGS sequence"/>
</dbReference>
<dbReference type="Pfam" id="PF05201">
    <property type="entry name" value="GlutR_N"/>
    <property type="match status" value="1"/>
</dbReference>
<evidence type="ECO:0000313" key="17">
    <source>
        <dbReference type="EMBL" id="TDG35425.1"/>
    </source>
</evidence>
<dbReference type="Pfam" id="PF01488">
    <property type="entry name" value="Shikimate_DH"/>
    <property type="match status" value="1"/>
</dbReference>
<feature type="domain" description="Glutamyl-tRNA reductase N-terminal" evidence="16">
    <location>
        <begin position="7"/>
        <end position="160"/>
    </location>
</feature>
<evidence type="ECO:0000259" key="15">
    <source>
        <dbReference type="Pfam" id="PF01488"/>
    </source>
</evidence>
<dbReference type="GO" id="GO:0008883">
    <property type="term" value="F:glutamyl-tRNA reductase activity"/>
    <property type="evidence" value="ECO:0007669"/>
    <property type="project" value="UniProtKB-UniRule"/>
</dbReference>
<comment type="similarity">
    <text evidence="2 8 13">Belongs to the glutamyl-tRNA reductase family.</text>
</comment>
<dbReference type="PANTHER" id="PTHR43013:SF1">
    <property type="entry name" value="GLUTAMYL-TRNA REDUCTASE"/>
    <property type="match status" value="1"/>
</dbReference>
<comment type="miscellaneous">
    <text evidence="8">During catalysis, the active site Cys acts as a nucleophile attacking the alpha-carbonyl group of tRNA-bound glutamate with the formation of a thioester intermediate between enzyme and glutamate, and the concomitant release of tRNA(Glu). The thioester intermediate is finally reduced by direct hydride transfer from NADPH, to form the product GSA.</text>
</comment>
<evidence type="ECO:0000313" key="18">
    <source>
        <dbReference type="Proteomes" id="UP000295668"/>
    </source>
</evidence>
<feature type="binding site" evidence="8 10">
    <location>
        <begin position="50"/>
        <end position="53"/>
    </location>
    <ligand>
        <name>substrate</name>
    </ligand>
</feature>
<evidence type="ECO:0000256" key="9">
    <source>
        <dbReference type="PIRSR" id="PIRSR000445-1"/>
    </source>
</evidence>
<dbReference type="InterPro" id="IPR015896">
    <property type="entry name" value="4pyrrol_synth_GluRdtase_dimer"/>
</dbReference>
<evidence type="ECO:0000256" key="11">
    <source>
        <dbReference type="PIRSR" id="PIRSR000445-3"/>
    </source>
</evidence>
<evidence type="ECO:0000256" key="5">
    <source>
        <dbReference type="ARBA" id="ARBA00023002"/>
    </source>
</evidence>
<evidence type="ECO:0000256" key="1">
    <source>
        <dbReference type="ARBA" id="ARBA00005059"/>
    </source>
</evidence>
<protein>
    <recommendedName>
        <fullName evidence="3 8">Glutamyl-tRNA reductase</fullName>
        <shortName evidence="8">GluTR</shortName>
        <ecNumber evidence="3 8">1.2.1.70</ecNumber>
    </recommendedName>
</protein>
<comment type="caution">
    <text evidence="17">The sequence shown here is derived from an EMBL/GenBank/DDBJ whole genome shotgun (WGS) entry which is preliminary data.</text>
</comment>
<evidence type="ECO:0000256" key="8">
    <source>
        <dbReference type="HAMAP-Rule" id="MF_00087"/>
    </source>
</evidence>
<keyword evidence="6 8" id="KW-0627">Porphyrin biosynthesis</keyword>
<dbReference type="PANTHER" id="PTHR43013">
    <property type="entry name" value="GLUTAMYL-TRNA REDUCTASE"/>
    <property type="match status" value="1"/>
</dbReference>
<dbReference type="OrthoDB" id="110209at2"/>
<dbReference type="InterPro" id="IPR036291">
    <property type="entry name" value="NAD(P)-bd_dom_sf"/>
</dbReference>
<feature type="binding site" evidence="8 11">
    <location>
        <begin position="192"/>
        <end position="197"/>
    </location>
    <ligand>
        <name>NADP(+)</name>
        <dbReference type="ChEBI" id="CHEBI:58349"/>
    </ligand>
</feature>
<feature type="domain" description="Quinate/shikimate 5-dehydrogenase/glutamyl-tRNA reductase" evidence="15">
    <location>
        <begin position="179"/>
        <end position="308"/>
    </location>
</feature>
<feature type="binding site" evidence="8 10">
    <location>
        <begin position="118"/>
        <end position="120"/>
    </location>
    <ligand>
        <name>substrate</name>
    </ligand>
</feature>
<comment type="domain">
    <text evidence="8">Possesses an unusual extended V-shaped dimeric structure with each monomer consisting of three distinct domains arranged along a curved 'spinal' alpha-helix. The N-terminal catalytic domain specifically recognizes the glutamate moiety of the substrate. The second domain is the NADPH-binding domain, and the third C-terminal domain is responsible for dimerization.</text>
</comment>
<dbReference type="GO" id="GO:0050661">
    <property type="term" value="F:NADP binding"/>
    <property type="evidence" value="ECO:0007669"/>
    <property type="project" value="InterPro"/>
</dbReference>
<evidence type="ECO:0000256" key="10">
    <source>
        <dbReference type="PIRSR" id="PIRSR000445-2"/>
    </source>
</evidence>
<evidence type="ECO:0000256" key="12">
    <source>
        <dbReference type="PIRSR" id="PIRSR000445-4"/>
    </source>
</evidence>
<sequence length="409" mass="46821">MEYLKVIAFTHHQIDLKSLGKLVICDESLDDRLKNIQSLLPVSEIFYIGTCNRVEFVFLTKEKTDKAFVTNFLRALNTGLPEEFLERFLDQVSVYENEQAFNHLLRTSCSLESLIVGEKQILAQLRKAYENCRDAGFTGDYMRMIMDRVVKTAKEVYTQTNISKNPVSVVSLAYRKLKELNMCSNSRILIIGAGETNQNIAKYLNKHKYSNFSIFNRTLSKAEVLAKDLNGKAYNLEELATFKDGFDVIITCTGSTTPIITEELYNSLLNGETGKKVIVDLAIPNDVDPAVVHNNLIHYIEVESLKEIARKNIQERYDELVHAEEIIDNNIAEFFTVLKQRRIEIAMREVPRKIKEIKNKAINAVFAEEISHLDDASRDVLERVMNYMEKKCIGVPMIMAKEILVKESN</sequence>
<comment type="catalytic activity">
    <reaction evidence="7 8 13">
        <text>(S)-4-amino-5-oxopentanoate + tRNA(Glu) + NADP(+) = L-glutamyl-tRNA(Glu) + NADPH + H(+)</text>
        <dbReference type="Rhea" id="RHEA:12344"/>
        <dbReference type="Rhea" id="RHEA-COMP:9663"/>
        <dbReference type="Rhea" id="RHEA-COMP:9680"/>
        <dbReference type="ChEBI" id="CHEBI:15378"/>
        <dbReference type="ChEBI" id="CHEBI:57501"/>
        <dbReference type="ChEBI" id="CHEBI:57783"/>
        <dbReference type="ChEBI" id="CHEBI:58349"/>
        <dbReference type="ChEBI" id="CHEBI:78442"/>
        <dbReference type="ChEBI" id="CHEBI:78520"/>
        <dbReference type="EC" id="1.2.1.70"/>
    </reaction>
</comment>
<feature type="active site" description="Nucleophile" evidence="8 9">
    <location>
        <position position="51"/>
    </location>
</feature>
<dbReference type="SUPFAM" id="SSF69075">
    <property type="entry name" value="Glutamyl tRNA-reductase dimerization domain"/>
    <property type="match status" value="1"/>
</dbReference>
<comment type="function">
    <text evidence="8">Catalyzes the NADPH-dependent reduction of glutamyl-tRNA(Glu) to glutamate 1-semialdehyde (GSA).</text>
</comment>
<evidence type="ECO:0000256" key="13">
    <source>
        <dbReference type="RuleBase" id="RU000584"/>
    </source>
</evidence>
<evidence type="ECO:0000259" key="16">
    <source>
        <dbReference type="Pfam" id="PF05201"/>
    </source>
</evidence>
<evidence type="ECO:0000259" key="14">
    <source>
        <dbReference type="Pfam" id="PF00745"/>
    </source>
</evidence>
<dbReference type="InterPro" id="IPR006151">
    <property type="entry name" value="Shikm_DH/Glu-tRNA_Rdtase"/>
</dbReference>
<dbReference type="Gene3D" id="3.30.460.30">
    <property type="entry name" value="Glutamyl-tRNA reductase, N-terminal domain"/>
    <property type="match status" value="1"/>
</dbReference>
<keyword evidence="5 8" id="KW-0560">Oxidoreductase</keyword>
<keyword evidence="18" id="KW-1185">Reference proteome</keyword>
<evidence type="ECO:0000256" key="6">
    <source>
        <dbReference type="ARBA" id="ARBA00023244"/>
    </source>
</evidence>
<evidence type="ECO:0000256" key="2">
    <source>
        <dbReference type="ARBA" id="ARBA00005916"/>
    </source>
</evidence>
<dbReference type="SUPFAM" id="SSF51735">
    <property type="entry name" value="NAD(P)-binding Rossmann-fold domains"/>
    <property type="match status" value="1"/>
</dbReference>
<organism evidence="17 18">
    <name type="scientific">Pedobacter changchengzhani</name>
    <dbReference type="NCBI Taxonomy" id="2529274"/>
    <lineage>
        <taxon>Bacteria</taxon>
        <taxon>Pseudomonadati</taxon>
        <taxon>Bacteroidota</taxon>
        <taxon>Sphingobacteriia</taxon>
        <taxon>Sphingobacteriales</taxon>
        <taxon>Sphingobacteriaceae</taxon>
        <taxon>Pedobacter</taxon>
    </lineage>
</organism>
<comment type="pathway">
    <text evidence="1 8 13">Porphyrin-containing compound metabolism; protoporphyrin-IX biosynthesis; 5-aminolevulinate from L-glutamyl-tRNA(Glu): step 1/2.</text>
</comment>